<protein>
    <submittedName>
        <fullName evidence="9">Fis family transcriptional regulator</fullName>
    </submittedName>
</protein>
<gene>
    <name evidence="9" type="ORF">AWY79_13535</name>
</gene>
<evidence type="ECO:0000256" key="4">
    <source>
        <dbReference type="ARBA" id="ARBA00023125"/>
    </source>
</evidence>
<dbReference type="Gene3D" id="1.10.10.60">
    <property type="entry name" value="Homeodomain-like"/>
    <property type="match status" value="1"/>
</dbReference>
<dbReference type="SUPFAM" id="SSF52172">
    <property type="entry name" value="CheY-like"/>
    <property type="match status" value="1"/>
</dbReference>
<dbReference type="Pfam" id="PF00158">
    <property type="entry name" value="Sigma54_activat"/>
    <property type="match status" value="1"/>
</dbReference>
<dbReference type="InterPro" id="IPR002197">
    <property type="entry name" value="HTH_Fis"/>
</dbReference>
<dbReference type="Gene3D" id="3.40.50.2300">
    <property type="match status" value="1"/>
</dbReference>
<dbReference type="EMBL" id="CP014206">
    <property type="protein sequence ID" value="AMK12055.1"/>
    <property type="molecule type" value="Genomic_DNA"/>
</dbReference>
<proteinExistence type="predicted"/>
<evidence type="ECO:0000256" key="3">
    <source>
        <dbReference type="ARBA" id="ARBA00023015"/>
    </source>
</evidence>
<evidence type="ECO:0000259" key="7">
    <source>
        <dbReference type="PROSITE" id="PS50045"/>
    </source>
</evidence>
<evidence type="ECO:0000256" key="5">
    <source>
        <dbReference type="ARBA" id="ARBA00023163"/>
    </source>
</evidence>
<evidence type="ECO:0000313" key="9">
    <source>
        <dbReference type="EMBL" id="AMK12055.1"/>
    </source>
</evidence>
<dbReference type="Pfam" id="PF02954">
    <property type="entry name" value="HTH_8"/>
    <property type="match status" value="1"/>
</dbReference>
<dbReference type="PROSITE" id="PS00675">
    <property type="entry name" value="SIGMA54_INTERACT_1"/>
    <property type="match status" value="1"/>
</dbReference>
<dbReference type="Gene3D" id="3.40.50.300">
    <property type="entry name" value="P-loop containing nucleotide triphosphate hydrolases"/>
    <property type="match status" value="1"/>
</dbReference>
<name>A0ABN4M1C3_9BACT</name>
<evidence type="ECO:0000256" key="6">
    <source>
        <dbReference type="PROSITE-ProRule" id="PRU00169"/>
    </source>
</evidence>
<keyword evidence="5" id="KW-0804">Transcription</keyword>
<dbReference type="PANTHER" id="PTHR32071">
    <property type="entry name" value="TRANSCRIPTIONAL REGULATORY PROTEIN"/>
    <property type="match status" value="1"/>
</dbReference>
<dbReference type="InterPro" id="IPR011006">
    <property type="entry name" value="CheY-like_superfamily"/>
</dbReference>
<keyword evidence="1" id="KW-0547">Nucleotide-binding</keyword>
<evidence type="ECO:0000313" key="10">
    <source>
        <dbReference type="Proteomes" id="UP000055611"/>
    </source>
</evidence>
<dbReference type="InterPro" id="IPR058031">
    <property type="entry name" value="AAA_lid_NorR"/>
</dbReference>
<evidence type="ECO:0000256" key="2">
    <source>
        <dbReference type="ARBA" id="ARBA00022840"/>
    </source>
</evidence>
<dbReference type="CDD" id="cd00009">
    <property type="entry name" value="AAA"/>
    <property type="match status" value="1"/>
</dbReference>
<dbReference type="PROSITE" id="PS50045">
    <property type="entry name" value="SIGMA54_INTERACT_4"/>
    <property type="match status" value="1"/>
</dbReference>
<dbReference type="SMART" id="SM00382">
    <property type="entry name" value="AAA"/>
    <property type="match status" value="1"/>
</dbReference>
<dbReference type="Pfam" id="PF25601">
    <property type="entry name" value="AAA_lid_14"/>
    <property type="match status" value="1"/>
</dbReference>
<feature type="modified residue" description="4-aspartylphosphate" evidence="6">
    <location>
        <position position="55"/>
    </location>
</feature>
<dbReference type="Proteomes" id="UP000055611">
    <property type="component" value="Chromosome"/>
</dbReference>
<keyword evidence="3" id="KW-0805">Transcription regulation</keyword>
<feature type="domain" description="Response regulatory" evidence="8">
    <location>
        <begin position="6"/>
        <end position="120"/>
    </location>
</feature>
<keyword evidence="4" id="KW-0238">DNA-binding</keyword>
<dbReference type="RefSeq" id="WP_066804950.1">
    <property type="nucleotide sequence ID" value="NZ_CP014206.1"/>
</dbReference>
<dbReference type="InterPro" id="IPR025662">
    <property type="entry name" value="Sigma_54_int_dom_ATP-bd_1"/>
</dbReference>
<dbReference type="SMART" id="SM00448">
    <property type="entry name" value="REC"/>
    <property type="match status" value="1"/>
</dbReference>
<dbReference type="PROSITE" id="PS00688">
    <property type="entry name" value="SIGMA54_INTERACT_3"/>
    <property type="match status" value="1"/>
</dbReference>
<dbReference type="InterPro" id="IPR025943">
    <property type="entry name" value="Sigma_54_int_dom_ATP-bd_2"/>
</dbReference>
<sequence length="459" mass="50883">MARNIRILAVDDSKSTLEVLKRNLQPAGYEVFTCGRVDEAVALLEDLVIDLVITDYRMPAASGLDLIKHVRANLPDVEIMMITGYPSIPGAVEAIKDGAGEYLAKPFTNEELLSSVGRIVERLQRRRVLASADTPPDNFGIIGTSPEMEQVFQRIGKAAASDANVLISGESGTGKELVARAVHYNSDRRTASFVPVNCTAIPDSLVESELFGHVKGAFTGAKESRAGFFEVANGGSIFLDEIGDASPTMQAKLLRVLQSKEFCKVGSSIVKTVDVRILAATHKDLRRMVQEGTFREDLFYRINVIDIHVPPLSQRGDDVLVLINHFLAEFSRTMHRTPPTISDEALKALRRNDWPGNIRELENLIQRLVVIVDRDTIEVTDLPETMRFSLPREGSVKRSLEEVEFEHIRNVLAMTGDNKTQAADILGINRKTLREKLKRMEEGTRRGNSPWGPGVLLKC</sequence>
<organism evidence="9 10">
    <name type="scientific">Pseudodesulfovibrio indicus</name>
    <dbReference type="NCBI Taxonomy" id="1716143"/>
    <lineage>
        <taxon>Bacteria</taxon>
        <taxon>Pseudomonadati</taxon>
        <taxon>Thermodesulfobacteriota</taxon>
        <taxon>Desulfovibrionia</taxon>
        <taxon>Desulfovibrionales</taxon>
        <taxon>Desulfovibrionaceae</taxon>
    </lineage>
</organism>
<feature type="domain" description="Sigma-54 factor interaction" evidence="7">
    <location>
        <begin position="141"/>
        <end position="370"/>
    </location>
</feature>
<evidence type="ECO:0000256" key="1">
    <source>
        <dbReference type="ARBA" id="ARBA00022741"/>
    </source>
</evidence>
<evidence type="ECO:0000259" key="8">
    <source>
        <dbReference type="PROSITE" id="PS50110"/>
    </source>
</evidence>
<dbReference type="InterPro" id="IPR003593">
    <property type="entry name" value="AAA+_ATPase"/>
</dbReference>
<dbReference type="SUPFAM" id="SSF52540">
    <property type="entry name" value="P-loop containing nucleoside triphosphate hydrolases"/>
    <property type="match status" value="1"/>
</dbReference>
<keyword evidence="2" id="KW-0067">ATP-binding</keyword>
<dbReference type="PRINTS" id="PR01590">
    <property type="entry name" value="HTHFIS"/>
</dbReference>
<dbReference type="InterPro" id="IPR009057">
    <property type="entry name" value="Homeodomain-like_sf"/>
</dbReference>
<keyword evidence="6" id="KW-0597">Phosphoprotein</keyword>
<dbReference type="InterPro" id="IPR002078">
    <property type="entry name" value="Sigma_54_int"/>
</dbReference>
<reference evidence="9 10" key="1">
    <citation type="journal article" date="2016" name="Front. Microbiol.">
        <title>Genome Sequence of the Piezophilic, Mesophilic Sulfate-Reducing Bacterium Desulfovibrio indicus J2T.</title>
        <authorList>
            <person name="Cao J."/>
            <person name="Maignien L."/>
            <person name="Shao Z."/>
            <person name="Alain K."/>
            <person name="Jebbar M."/>
        </authorList>
    </citation>
    <scope>NUCLEOTIDE SEQUENCE [LARGE SCALE GENOMIC DNA]</scope>
    <source>
        <strain evidence="9 10">J2</strain>
    </source>
</reference>
<dbReference type="InterPro" id="IPR025944">
    <property type="entry name" value="Sigma_54_int_dom_CS"/>
</dbReference>
<dbReference type="Pfam" id="PF00072">
    <property type="entry name" value="Response_reg"/>
    <property type="match status" value="1"/>
</dbReference>
<accession>A0ABN4M1C3</accession>
<keyword evidence="10" id="KW-1185">Reference proteome</keyword>
<dbReference type="SUPFAM" id="SSF46689">
    <property type="entry name" value="Homeodomain-like"/>
    <property type="match status" value="1"/>
</dbReference>
<dbReference type="Gene3D" id="1.10.8.60">
    <property type="match status" value="1"/>
</dbReference>
<dbReference type="PROSITE" id="PS00676">
    <property type="entry name" value="SIGMA54_INTERACT_2"/>
    <property type="match status" value="1"/>
</dbReference>
<dbReference type="PROSITE" id="PS50110">
    <property type="entry name" value="RESPONSE_REGULATORY"/>
    <property type="match status" value="1"/>
</dbReference>
<dbReference type="InterPro" id="IPR001789">
    <property type="entry name" value="Sig_transdc_resp-reg_receiver"/>
</dbReference>
<dbReference type="InterPro" id="IPR027417">
    <property type="entry name" value="P-loop_NTPase"/>
</dbReference>
<dbReference type="PANTHER" id="PTHR32071:SF117">
    <property type="entry name" value="PTS-DEPENDENT DIHYDROXYACETONE KINASE OPERON REGULATORY PROTEIN-RELATED"/>
    <property type="match status" value="1"/>
</dbReference>